<keyword evidence="3 9" id="KW-0813">Transport</keyword>
<keyword evidence="10" id="KW-0175">Coiled coil</keyword>
<evidence type="ECO:0000313" key="13">
    <source>
        <dbReference type="EMBL" id="TQV78641.1"/>
    </source>
</evidence>
<evidence type="ECO:0000256" key="1">
    <source>
        <dbReference type="ARBA" id="ARBA00004377"/>
    </source>
</evidence>
<dbReference type="NCBIfam" id="TIGR01843">
    <property type="entry name" value="type_I_hlyD"/>
    <property type="match status" value="1"/>
</dbReference>
<organism evidence="13 14">
    <name type="scientific">Denitrobaculum tricleocarpae</name>
    <dbReference type="NCBI Taxonomy" id="2591009"/>
    <lineage>
        <taxon>Bacteria</taxon>
        <taxon>Pseudomonadati</taxon>
        <taxon>Pseudomonadota</taxon>
        <taxon>Alphaproteobacteria</taxon>
        <taxon>Rhodospirillales</taxon>
        <taxon>Rhodospirillaceae</taxon>
        <taxon>Denitrobaculum</taxon>
    </lineage>
</organism>
<dbReference type="Gene3D" id="1.10.287.470">
    <property type="entry name" value="Helix hairpin bin"/>
    <property type="match status" value="1"/>
</dbReference>
<evidence type="ECO:0000256" key="7">
    <source>
        <dbReference type="ARBA" id="ARBA00022989"/>
    </source>
</evidence>
<evidence type="ECO:0000256" key="8">
    <source>
        <dbReference type="ARBA" id="ARBA00023136"/>
    </source>
</evidence>
<dbReference type="PANTHER" id="PTHR30386">
    <property type="entry name" value="MEMBRANE FUSION SUBUNIT OF EMRAB-TOLC MULTIDRUG EFFLUX PUMP"/>
    <property type="match status" value="1"/>
</dbReference>
<evidence type="ECO:0000259" key="11">
    <source>
        <dbReference type="Pfam" id="PF25917"/>
    </source>
</evidence>
<protein>
    <recommendedName>
        <fullName evidence="9">Membrane fusion protein (MFP) family protein</fullName>
    </recommendedName>
</protein>
<keyword evidence="8 9" id="KW-0472">Membrane</keyword>
<evidence type="ECO:0000256" key="5">
    <source>
        <dbReference type="ARBA" id="ARBA00022519"/>
    </source>
</evidence>
<evidence type="ECO:0000259" key="12">
    <source>
        <dbReference type="Pfam" id="PF26002"/>
    </source>
</evidence>
<proteinExistence type="inferred from homology"/>
<dbReference type="Pfam" id="PF25917">
    <property type="entry name" value="BSH_RND"/>
    <property type="match status" value="1"/>
</dbReference>
<dbReference type="OrthoDB" id="9810980at2"/>
<dbReference type="InterPro" id="IPR050739">
    <property type="entry name" value="MFP"/>
</dbReference>
<feature type="domain" description="Multidrug resistance protein MdtA-like barrel-sandwich hybrid" evidence="11">
    <location>
        <begin position="109"/>
        <end position="352"/>
    </location>
</feature>
<feature type="coiled-coil region" evidence="10">
    <location>
        <begin position="295"/>
        <end position="322"/>
    </location>
</feature>
<evidence type="ECO:0000256" key="6">
    <source>
        <dbReference type="ARBA" id="ARBA00022692"/>
    </source>
</evidence>
<keyword evidence="6 9" id="KW-0812">Transmembrane</keyword>
<accession>A0A545TNB0</accession>
<evidence type="ECO:0000256" key="10">
    <source>
        <dbReference type="SAM" id="Coils"/>
    </source>
</evidence>
<dbReference type="GO" id="GO:0005886">
    <property type="term" value="C:plasma membrane"/>
    <property type="evidence" value="ECO:0007669"/>
    <property type="project" value="UniProtKB-SubCell"/>
</dbReference>
<dbReference type="RefSeq" id="WP_142897973.1">
    <property type="nucleotide sequence ID" value="NZ_ML660057.1"/>
</dbReference>
<gene>
    <name evidence="13" type="ORF">FKG95_19020</name>
</gene>
<comment type="caution">
    <text evidence="13">The sequence shown here is derived from an EMBL/GenBank/DDBJ whole genome shotgun (WGS) entry which is preliminary data.</text>
</comment>
<evidence type="ECO:0000256" key="9">
    <source>
        <dbReference type="RuleBase" id="RU365093"/>
    </source>
</evidence>
<comment type="similarity">
    <text evidence="2 9">Belongs to the membrane fusion protein (MFP) (TC 8.A.1) family.</text>
</comment>
<dbReference type="SUPFAM" id="SSF111369">
    <property type="entry name" value="HlyD-like secretion proteins"/>
    <property type="match status" value="1"/>
</dbReference>
<name>A0A545TNB0_9PROT</name>
<feature type="transmembrane region" description="Helical" evidence="9">
    <location>
        <begin position="60"/>
        <end position="81"/>
    </location>
</feature>
<sequence>MITAIITWPSRLLRGIWSHMLFWRRAQQDLAAKAQIKRKREELEFLPAALEIIETPASRFLRWSAALIAALVVGAVVWSYVGKLDIVAVAQGSIIPSGRINTIQPKEIAVIEAIHVEEGQYVPQGHLLIELDPSEIQANIKQMRRENLEAALEMARLDAALKLIDGETTAFRFSGAADPALVEVHRNKLKADVAAFQKRLETLQAREKAAEAERREVMSEIKKLKLIIPMVKERADALTTLYEKGVTRKLELMNVRINLIEMQENLEIQRTRATKLAASVSTILSEQNEAVTAWRSQLLEQLLQARKKYQQSKSELDKIIAREALSSLRAPVSGHVKELKVNTRGGVVTPAEVLLSIVPDDQPLEVEAFVLNKDIGFIEVGQQVAIKIESFPFTKYGLITGDIKHISADAVEKEHMGLVYPIRAELRSEHIQIGNRLVALGPGMSVTVEIKTGKRRILDYFLSPIAKYQGEALREM</sequence>
<keyword evidence="5 9" id="KW-0997">Cell inner membrane</keyword>
<dbReference type="GO" id="GO:0009306">
    <property type="term" value="P:protein secretion"/>
    <property type="evidence" value="ECO:0007669"/>
    <property type="project" value="InterPro"/>
</dbReference>
<dbReference type="AlphaFoldDB" id="A0A545TNB0"/>
<dbReference type="InterPro" id="IPR006144">
    <property type="entry name" value="Secretion_HlyD_CS"/>
</dbReference>
<keyword evidence="7 9" id="KW-1133">Transmembrane helix</keyword>
<evidence type="ECO:0000256" key="4">
    <source>
        <dbReference type="ARBA" id="ARBA00022475"/>
    </source>
</evidence>
<dbReference type="InterPro" id="IPR058625">
    <property type="entry name" value="MdtA-like_BSH"/>
</dbReference>
<evidence type="ECO:0000256" key="2">
    <source>
        <dbReference type="ARBA" id="ARBA00009477"/>
    </source>
</evidence>
<feature type="domain" description="AprE-like beta-barrel" evidence="12">
    <location>
        <begin position="364"/>
        <end position="453"/>
    </location>
</feature>
<dbReference type="PANTHER" id="PTHR30386:SF27">
    <property type="entry name" value="MEMBRANE FUSION PROTEIN (MFP) FAMILY PROTEIN"/>
    <property type="match status" value="1"/>
</dbReference>
<evidence type="ECO:0000256" key="3">
    <source>
        <dbReference type="ARBA" id="ARBA00022448"/>
    </source>
</evidence>
<dbReference type="EMBL" id="VHSH01000006">
    <property type="protein sequence ID" value="TQV78641.1"/>
    <property type="molecule type" value="Genomic_DNA"/>
</dbReference>
<dbReference type="PRINTS" id="PR01490">
    <property type="entry name" value="RTXTOXIND"/>
</dbReference>
<dbReference type="Proteomes" id="UP000315252">
    <property type="component" value="Unassembled WGS sequence"/>
</dbReference>
<dbReference type="Gene3D" id="2.40.30.170">
    <property type="match status" value="1"/>
</dbReference>
<dbReference type="InterPro" id="IPR010129">
    <property type="entry name" value="T1SS_HlyD"/>
</dbReference>
<keyword evidence="4 9" id="KW-1003">Cell membrane</keyword>
<keyword evidence="14" id="KW-1185">Reference proteome</keyword>
<reference evidence="13 14" key="1">
    <citation type="submission" date="2019-06" db="EMBL/GenBank/DDBJ databases">
        <title>Whole genome sequence for Rhodospirillaceae sp. R148.</title>
        <authorList>
            <person name="Wang G."/>
        </authorList>
    </citation>
    <scope>NUCLEOTIDE SEQUENCE [LARGE SCALE GENOMIC DNA]</scope>
    <source>
        <strain evidence="13 14">R148</strain>
    </source>
</reference>
<dbReference type="InterPro" id="IPR058982">
    <property type="entry name" value="Beta-barrel_AprE"/>
</dbReference>
<feature type="coiled-coil region" evidence="10">
    <location>
        <begin position="186"/>
        <end position="227"/>
    </location>
</feature>
<dbReference type="PROSITE" id="PS00543">
    <property type="entry name" value="HLYD_FAMILY"/>
    <property type="match status" value="1"/>
</dbReference>
<evidence type="ECO:0000313" key="14">
    <source>
        <dbReference type="Proteomes" id="UP000315252"/>
    </source>
</evidence>
<dbReference type="Gene3D" id="2.40.50.100">
    <property type="match status" value="1"/>
</dbReference>
<comment type="subcellular location">
    <subcellularLocation>
        <location evidence="1 9">Cell inner membrane</location>
        <topology evidence="1 9">Single-pass membrane protein</topology>
    </subcellularLocation>
</comment>
<dbReference type="Pfam" id="PF26002">
    <property type="entry name" value="Beta-barrel_AprE"/>
    <property type="match status" value="1"/>
</dbReference>